<organism evidence="1 2">
    <name type="scientific">Roseofilum casamattae BLCC-M143</name>
    <dbReference type="NCBI Taxonomy" id="3022442"/>
    <lineage>
        <taxon>Bacteria</taxon>
        <taxon>Bacillati</taxon>
        <taxon>Cyanobacteriota</taxon>
        <taxon>Cyanophyceae</taxon>
        <taxon>Desertifilales</taxon>
        <taxon>Desertifilaceae</taxon>
        <taxon>Roseofilum</taxon>
        <taxon>Roseofilum casamattae</taxon>
    </lineage>
</organism>
<reference evidence="1 2" key="1">
    <citation type="submission" date="2023-01" db="EMBL/GenBank/DDBJ databases">
        <title>Novel diversity within Roseofilum (Cyanobacteria; Desertifilaceae) from marine benthic mats with descriptions of four novel species.</title>
        <authorList>
            <person name="Wang Y."/>
            <person name="Berthold D.E."/>
            <person name="Hu J."/>
            <person name="Lefler F.W."/>
            <person name="Laughinghouse H.D. IV."/>
        </authorList>
    </citation>
    <scope>NUCLEOTIDE SEQUENCE [LARGE SCALE GENOMIC DNA]</scope>
    <source>
        <strain evidence="1 2">BLCC-M143</strain>
    </source>
</reference>
<evidence type="ECO:0000313" key="2">
    <source>
        <dbReference type="Proteomes" id="UP001232992"/>
    </source>
</evidence>
<dbReference type="EMBL" id="JAQOSQ010000006">
    <property type="protein sequence ID" value="MDJ1183078.1"/>
    <property type="molecule type" value="Genomic_DNA"/>
</dbReference>
<evidence type="ECO:0000313" key="1">
    <source>
        <dbReference type="EMBL" id="MDJ1183078.1"/>
    </source>
</evidence>
<proteinExistence type="predicted"/>
<dbReference type="RefSeq" id="WP_283757733.1">
    <property type="nucleotide sequence ID" value="NZ_JAQOSQ010000006.1"/>
</dbReference>
<protein>
    <recommendedName>
        <fullName evidence="3">Type II toxin-antitoxin system HicB family antitoxin</fullName>
    </recommendedName>
</protein>
<dbReference type="Proteomes" id="UP001232992">
    <property type="component" value="Unassembled WGS sequence"/>
</dbReference>
<evidence type="ECO:0008006" key="3">
    <source>
        <dbReference type="Google" id="ProtNLM"/>
    </source>
</evidence>
<gene>
    <name evidence="1" type="ORF">PMH09_07715</name>
</gene>
<accession>A0ABT7BV63</accession>
<sequence length="205" mass="22206">MARRKATVNYLIVDDLSVPPEEQKGTLIAVEGRQDTEANRKKALETAMQLWEEGELEGFADGLSLDNVMFAPGNSATSGSKVAATAELPLLPLQKAARDAVALINLSIDRAEAISEATPLLPILEAAEKGERLTEEQKNQARDKSFSKILTRLANSVAEHQQFLETPGVVTSIQMLIAIIKDDRMMTPAEILPPSAPDSDEDEVA</sequence>
<keyword evidence="2" id="KW-1185">Reference proteome</keyword>
<comment type="caution">
    <text evidence="1">The sequence shown here is derived from an EMBL/GenBank/DDBJ whole genome shotgun (WGS) entry which is preliminary data.</text>
</comment>
<name>A0ABT7BV63_9CYAN</name>